<name>A0A9P6HME2_9AGAM</name>
<evidence type="ECO:0000313" key="3">
    <source>
        <dbReference type="Proteomes" id="UP000736335"/>
    </source>
</evidence>
<dbReference type="InterPro" id="IPR051712">
    <property type="entry name" value="ARTD-AVP"/>
</dbReference>
<accession>A0A9P6HME2</accession>
<proteinExistence type="predicted"/>
<dbReference type="OrthoDB" id="9514740at2759"/>
<dbReference type="GO" id="GO:0005634">
    <property type="term" value="C:nucleus"/>
    <property type="evidence" value="ECO:0007669"/>
    <property type="project" value="TreeGrafter"/>
</dbReference>
<feature type="domain" description="PARP catalytic" evidence="1">
    <location>
        <begin position="207"/>
        <end position="330"/>
    </location>
</feature>
<protein>
    <submittedName>
        <fullName evidence="2">ADP-ribosylation</fullName>
    </submittedName>
</protein>
<dbReference type="GO" id="GO:0003950">
    <property type="term" value="F:NAD+ poly-ADP-ribosyltransferase activity"/>
    <property type="evidence" value="ECO:0007669"/>
    <property type="project" value="InterPro"/>
</dbReference>
<dbReference type="SUPFAM" id="SSF56399">
    <property type="entry name" value="ADP-ribosylation"/>
    <property type="match status" value="1"/>
</dbReference>
<evidence type="ECO:0000313" key="2">
    <source>
        <dbReference type="EMBL" id="KAF9790465.1"/>
    </source>
</evidence>
<dbReference type="EMBL" id="WIUZ02000002">
    <property type="protein sequence ID" value="KAF9790465.1"/>
    <property type="molecule type" value="Genomic_DNA"/>
</dbReference>
<organism evidence="2 3">
    <name type="scientific">Thelephora terrestris</name>
    <dbReference type="NCBI Taxonomy" id="56493"/>
    <lineage>
        <taxon>Eukaryota</taxon>
        <taxon>Fungi</taxon>
        <taxon>Dikarya</taxon>
        <taxon>Basidiomycota</taxon>
        <taxon>Agaricomycotina</taxon>
        <taxon>Agaricomycetes</taxon>
        <taxon>Thelephorales</taxon>
        <taxon>Thelephoraceae</taxon>
        <taxon>Thelephora</taxon>
    </lineage>
</organism>
<keyword evidence="3" id="KW-1185">Reference proteome</keyword>
<dbReference type="Pfam" id="PF00644">
    <property type="entry name" value="PARP"/>
    <property type="match status" value="1"/>
</dbReference>
<dbReference type="PANTHER" id="PTHR45740">
    <property type="entry name" value="POLY [ADP-RIBOSE] POLYMERASE"/>
    <property type="match status" value="1"/>
</dbReference>
<dbReference type="InterPro" id="IPR012317">
    <property type="entry name" value="Poly(ADP-ribose)pol_cat_dom"/>
</dbReference>
<dbReference type="Proteomes" id="UP000736335">
    <property type="component" value="Unassembled WGS sequence"/>
</dbReference>
<gene>
    <name evidence="2" type="ORF">BJ322DRAFT_1036635</name>
</gene>
<comment type="caution">
    <text evidence="2">The sequence shown here is derived from an EMBL/GenBank/DDBJ whole genome shotgun (WGS) entry which is preliminary data.</text>
</comment>
<dbReference type="PANTHER" id="PTHR45740:SF2">
    <property type="entry name" value="POLY [ADP-RIBOSE] POLYMERASE"/>
    <property type="match status" value="1"/>
</dbReference>
<dbReference type="Gene3D" id="3.90.228.10">
    <property type="match status" value="1"/>
</dbReference>
<dbReference type="GO" id="GO:1990404">
    <property type="term" value="F:NAD+-protein mono-ADP-ribosyltransferase activity"/>
    <property type="evidence" value="ECO:0007669"/>
    <property type="project" value="TreeGrafter"/>
</dbReference>
<sequence>MSSFKNPSATKAQMCQFCGVEPQYYDQMTGMLHPFCGKMCASRSAEVATAVCDYCRRYPRSGSHPFCGWTCAVAAKQMRLGPCSLTGCTQEATMYPIGSYWNYCSARHEELALRGCISCRTVPYIGDYFPLCDRCDSYLVARGPSLLPVPQDHTTYWAVADQFTAAWAHPIEDKRPEVRMVYRIIPASSVWDKYWAHRDMLEEKGKFHVQGKYPGNERLLWHGTVRACSLGEPGQNVFCTSLDCSICSIARGSFDITSARTSRFQRFGPGIYTSSKSSKSDHYAKNRIASPWKAMLLNNVLAGSEYTTMFDATHLKGPPLGYDSVHGKPGGKLNYDELVVYTDHAIRPAYLVMYELVCN</sequence>
<reference evidence="2" key="1">
    <citation type="journal article" date="2020" name="Nat. Commun.">
        <title>Large-scale genome sequencing of mycorrhizal fungi provides insights into the early evolution of symbiotic traits.</title>
        <authorList>
            <person name="Miyauchi S."/>
            <person name="Kiss E."/>
            <person name="Kuo A."/>
            <person name="Drula E."/>
            <person name="Kohler A."/>
            <person name="Sanchez-Garcia M."/>
            <person name="Morin E."/>
            <person name="Andreopoulos B."/>
            <person name="Barry K.W."/>
            <person name="Bonito G."/>
            <person name="Buee M."/>
            <person name="Carver A."/>
            <person name="Chen C."/>
            <person name="Cichocki N."/>
            <person name="Clum A."/>
            <person name="Culley D."/>
            <person name="Crous P.W."/>
            <person name="Fauchery L."/>
            <person name="Girlanda M."/>
            <person name="Hayes R.D."/>
            <person name="Keri Z."/>
            <person name="LaButti K."/>
            <person name="Lipzen A."/>
            <person name="Lombard V."/>
            <person name="Magnuson J."/>
            <person name="Maillard F."/>
            <person name="Murat C."/>
            <person name="Nolan M."/>
            <person name="Ohm R.A."/>
            <person name="Pangilinan J."/>
            <person name="Pereira M.F."/>
            <person name="Perotto S."/>
            <person name="Peter M."/>
            <person name="Pfister S."/>
            <person name="Riley R."/>
            <person name="Sitrit Y."/>
            <person name="Stielow J.B."/>
            <person name="Szollosi G."/>
            <person name="Zifcakova L."/>
            <person name="Stursova M."/>
            <person name="Spatafora J.W."/>
            <person name="Tedersoo L."/>
            <person name="Vaario L.M."/>
            <person name="Yamada A."/>
            <person name="Yan M."/>
            <person name="Wang P."/>
            <person name="Xu J."/>
            <person name="Bruns T."/>
            <person name="Baldrian P."/>
            <person name="Vilgalys R."/>
            <person name="Dunand C."/>
            <person name="Henrissat B."/>
            <person name="Grigoriev I.V."/>
            <person name="Hibbett D."/>
            <person name="Nagy L.G."/>
            <person name="Martin F.M."/>
        </authorList>
    </citation>
    <scope>NUCLEOTIDE SEQUENCE</scope>
    <source>
        <strain evidence="2">UH-Tt-Lm1</strain>
    </source>
</reference>
<evidence type="ECO:0000259" key="1">
    <source>
        <dbReference type="Pfam" id="PF00644"/>
    </source>
</evidence>
<dbReference type="AlphaFoldDB" id="A0A9P6HME2"/>
<reference evidence="2" key="2">
    <citation type="submission" date="2020-11" db="EMBL/GenBank/DDBJ databases">
        <authorList>
            <consortium name="DOE Joint Genome Institute"/>
            <person name="Kuo A."/>
            <person name="Miyauchi S."/>
            <person name="Kiss E."/>
            <person name="Drula E."/>
            <person name="Kohler A."/>
            <person name="Sanchez-Garcia M."/>
            <person name="Andreopoulos B."/>
            <person name="Barry K.W."/>
            <person name="Bonito G."/>
            <person name="Buee M."/>
            <person name="Carver A."/>
            <person name="Chen C."/>
            <person name="Cichocki N."/>
            <person name="Clum A."/>
            <person name="Culley D."/>
            <person name="Crous P.W."/>
            <person name="Fauchery L."/>
            <person name="Girlanda M."/>
            <person name="Hayes R."/>
            <person name="Keri Z."/>
            <person name="Labutti K."/>
            <person name="Lipzen A."/>
            <person name="Lombard V."/>
            <person name="Magnuson J."/>
            <person name="Maillard F."/>
            <person name="Morin E."/>
            <person name="Murat C."/>
            <person name="Nolan M."/>
            <person name="Ohm R."/>
            <person name="Pangilinan J."/>
            <person name="Pereira M."/>
            <person name="Perotto S."/>
            <person name="Peter M."/>
            <person name="Riley R."/>
            <person name="Sitrit Y."/>
            <person name="Stielow B."/>
            <person name="Szollosi G."/>
            <person name="Zifcakova L."/>
            <person name="Stursova M."/>
            <person name="Spatafora J.W."/>
            <person name="Tedersoo L."/>
            <person name="Vaario L.-M."/>
            <person name="Yamada A."/>
            <person name="Yan M."/>
            <person name="Wang P."/>
            <person name="Xu J."/>
            <person name="Bruns T."/>
            <person name="Baldrian P."/>
            <person name="Vilgalys R."/>
            <person name="Henrissat B."/>
            <person name="Grigoriev I.V."/>
            <person name="Hibbett D."/>
            <person name="Nagy L.G."/>
            <person name="Martin F.M."/>
        </authorList>
    </citation>
    <scope>NUCLEOTIDE SEQUENCE</scope>
    <source>
        <strain evidence="2">UH-Tt-Lm1</strain>
    </source>
</reference>